<organism evidence="1 2">
    <name type="scientific">Mikania micrantha</name>
    <name type="common">bitter vine</name>
    <dbReference type="NCBI Taxonomy" id="192012"/>
    <lineage>
        <taxon>Eukaryota</taxon>
        <taxon>Viridiplantae</taxon>
        <taxon>Streptophyta</taxon>
        <taxon>Embryophyta</taxon>
        <taxon>Tracheophyta</taxon>
        <taxon>Spermatophyta</taxon>
        <taxon>Magnoliopsida</taxon>
        <taxon>eudicotyledons</taxon>
        <taxon>Gunneridae</taxon>
        <taxon>Pentapetalae</taxon>
        <taxon>asterids</taxon>
        <taxon>campanulids</taxon>
        <taxon>Asterales</taxon>
        <taxon>Asteraceae</taxon>
        <taxon>Asteroideae</taxon>
        <taxon>Heliantheae alliance</taxon>
        <taxon>Eupatorieae</taxon>
        <taxon>Mikania</taxon>
    </lineage>
</organism>
<dbReference type="Proteomes" id="UP000326396">
    <property type="component" value="Linkage Group LG2"/>
</dbReference>
<name>A0A5N6NAK4_9ASTR</name>
<evidence type="ECO:0000313" key="1">
    <source>
        <dbReference type="EMBL" id="KAD4584784.1"/>
    </source>
</evidence>
<accession>A0A5N6NAK4</accession>
<sequence length="119" mass="13170">MGKFIDVKHVMTMVLNPYILELKGMAGTPVLASNLVTRNMDVNSTAVPLTFGTDMTGICFRDQLCRELMKARANHCPTTGLLVTIHEESVIADEDEGPIDEDEATRIPRLFSKINISFS</sequence>
<evidence type="ECO:0000313" key="2">
    <source>
        <dbReference type="Proteomes" id="UP000326396"/>
    </source>
</evidence>
<keyword evidence="2" id="KW-1185">Reference proteome</keyword>
<dbReference type="EMBL" id="SZYD01000012">
    <property type="protein sequence ID" value="KAD4584784.1"/>
    <property type="molecule type" value="Genomic_DNA"/>
</dbReference>
<gene>
    <name evidence="1" type="ORF">E3N88_22385</name>
</gene>
<comment type="caution">
    <text evidence="1">The sequence shown here is derived from an EMBL/GenBank/DDBJ whole genome shotgun (WGS) entry which is preliminary data.</text>
</comment>
<reference evidence="1 2" key="1">
    <citation type="submission" date="2019-05" db="EMBL/GenBank/DDBJ databases">
        <title>Mikania micrantha, genome provides insights into the molecular mechanism of rapid growth.</title>
        <authorList>
            <person name="Liu B."/>
        </authorList>
    </citation>
    <scope>NUCLEOTIDE SEQUENCE [LARGE SCALE GENOMIC DNA]</scope>
    <source>
        <strain evidence="1">NLD-2019</strain>
        <tissue evidence="1">Leaf</tissue>
    </source>
</reference>
<dbReference type="AlphaFoldDB" id="A0A5N6NAK4"/>
<proteinExistence type="predicted"/>
<protein>
    <submittedName>
        <fullName evidence="1">Uncharacterized protein</fullName>
    </submittedName>
</protein>